<dbReference type="EMBL" id="JABFAD010000011">
    <property type="protein sequence ID" value="MBA0813058.1"/>
    <property type="molecule type" value="Genomic_DNA"/>
</dbReference>
<protein>
    <submittedName>
        <fullName evidence="1">Uncharacterized protein</fullName>
    </submittedName>
</protein>
<sequence>MIVFWRRSYIIWQSLRSPKFVVTCKSVQSHWRTWHYN</sequence>
<gene>
    <name evidence="1" type="ORF">Gohar_026941</name>
</gene>
<accession>A0A7J9HTW7</accession>
<reference evidence="1 2" key="1">
    <citation type="journal article" date="2019" name="Genome Biol. Evol.">
        <title>Insights into the evolution of the New World diploid cottons (Gossypium, subgenus Houzingenia) based on genome sequencing.</title>
        <authorList>
            <person name="Grover C.E."/>
            <person name="Arick M.A. 2nd"/>
            <person name="Thrash A."/>
            <person name="Conover J.L."/>
            <person name="Sanders W.S."/>
            <person name="Peterson D.G."/>
            <person name="Frelichowski J.E."/>
            <person name="Scheffler J.A."/>
            <person name="Scheffler B.E."/>
            <person name="Wendel J.F."/>
        </authorList>
    </citation>
    <scope>NUCLEOTIDE SEQUENCE [LARGE SCALE GENOMIC DNA]</scope>
    <source>
        <strain evidence="1">0</strain>
        <tissue evidence="1">Leaf</tissue>
    </source>
</reference>
<dbReference type="AlphaFoldDB" id="A0A7J9HTW7"/>
<dbReference type="Proteomes" id="UP000593560">
    <property type="component" value="Unassembled WGS sequence"/>
</dbReference>
<comment type="caution">
    <text evidence="1">The sequence shown here is derived from an EMBL/GenBank/DDBJ whole genome shotgun (WGS) entry which is preliminary data.</text>
</comment>
<evidence type="ECO:0000313" key="2">
    <source>
        <dbReference type="Proteomes" id="UP000593560"/>
    </source>
</evidence>
<keyword evidence="2" id="KW-1185">Reference proteome</keyword>
<organism evidence="1 2">
    <name type="scientific">Gossypium harknessii</name>
    <dbReference type="NCBI Taxonomy" id="34285"/>
    <lineage>
        <taxon>Eukaryota</taxon>
        <taxon>Viridiplantae</taxon>
        <taxon>Streptophyta</taxon>
        <taxon>Embryophyta</taxon>
        <taxon>Tracheophyta</taxon>
        <taxon>Spermatophyta</taxon>
        <taxon>Magnoliopsida</taxon>
        <taxon>eudicotyledons</taxon>
        <taxon>Gunneridae</taxon>
        <taxon>Pentapetalae</taxon>
        <taxon>rosids</taxon>
        <taxon>malvids</taxon>
        <taxon>Malvales</taxon>
        <taxon>Malvaceae</taxon>
        <taxon>Malvoideae</taxon>
        <taxon>Gossypium</taxon>
    </lineage>
</organism>
<evidence type="ECO:0000313" key="1">
    <source>
        <dbReference type="EMBL" id="MBA0813058.1"/>
    </source>
</evidence>
<name>A0A7J9HTW7_9ROSI</name>
<proteinExistence type="predicted"/>